<reference evidence="1 2" key="1">
    <citation type="submission" date="2017-07" db="EMBL/GenBank/DDBJ databases">
        <authorList>
            <person name="Sun Z.S."/>
            <person name="Albrecht U."/>
            <person name="Echele G."/>
            <person name="Lee C.C."/>
        </authorList>
    </citation>
    <scope>NUCLEOTIDE SEQUENCE [LARGE SCALE GENOMIC DNA]</scope>
    <source>
        <strain evidence="1 2">DSM 14827</strain>
    </source>
</reference>
<keyword evidence="2" id="KW-1185">Reference proteome</keyword>
<dbReference type="EMBL" id="FZQB01000023">
    <property type="protein sequence ID" value="SNT76613.1"/>
    <property type="molecule type" value="Genomic_DNA"/>
</dbReference>
<evidence type="ECO:0000313" key="1">
    <source>
        <dbReference type="EMBL" id="SNT76613.1"/>
    </source>
</evidence>
<evidence type="ECO:0000313" key="2">
    <source>
        <dbReference type="Proteomes" id="UP000198307"/>
    </source>
</evidence>
<dbReference type="AlphaFoldDB" id="A0A239Q320"/>
<dbReference type="Proteomes" id="UP000198307">
    <property type="component" value="Unassembled WGS sequence"/>
</dbReference>
<protein>
    <submittedName>
        <fullName evidence="1">Uncharacterized protein</fullName>
    </submittedName>
</protein>
<gene>
    <name evidence="1" type="ORF">SAMN05444959_1238</name>
</gene>
<sequence>MKLPRLQYPCQFGQGIEQIRDKAVIRNLEDWCFFVLVDGDDDLAVLHACQRFCQLNSPAAKRWPVLERQMFAASFQASKASIL</sequence>
<organism evidence="1 2">
    <name type="scientific">Paracoccus seriniphilus</name>
    <dbReference type="NCBI Taxonomy" id="184748"/>
    <lineage>
        <taxon>Bacteria</taxon>
        <taxon>Pseudomonadati</taxon>
        <taxon>Pseudomonadota</taxon>
        <taxon>Alphaproteobacteria</taxon>
        <taxon>Rhodobacterales</taxon>
        <taxon>Paracoccaceae</taxon>
        <taxon>Paracoccus</taxon>
    </lineage>
</organism>
<accession>A0A239Q320</accession>
<name>A0A239Q320_9RHOB</name>
<proteinExistence type="predicted"/>